<dbReference type="Pfam" id="PF00425">
    <property type="entry name" value="Chorismate_bind"/>
    <property type="match status" value="1"/>
</dbReference>
<organism evidence="2 3">
    <name type="scientific">Microbacterium arabinogalactanolyticum</name>
    <dbReference type="NCBI Taxonomy" id="69365"/>
    <lineage>
        <taxon>Bacteria</taxon>
        <taxon>Bacillati</taxon>
        <taxon>Actinomycetota</taxon>
        <taxon>Actinomycetes</taxon>
        <taxon>Micrococcales</taxon>
        <taxon>Microbacteriaceae</taxon>
        <taxon>Microbacterium</taxon>
    </lineage>
</organism>
<dbReference type="PANTHER" id="PTHR11236:SF18">
    <property type="entry name" value="AMINODEOXYCHORISMATE SYNTHASE"/>
    <property type="match status" value="1"/>
</dbReference>
<dbReference type="Gene3D" id="3.60.120.10">
    <property type="entry name" value="Anthranilate synthase"/>
    <property type="match status" value="1"/>
</dbReference>
<dbReference type="SUPFAM" id="SSF56322">
    <property type="entry name" value="ADC synthase"/>
    <property type="match status" value="1"/>
</dbReference>
<evidence type="ECO:0000259" key="1">
    <source>
        <dbReference type="Pfam" id="PF00425"/>
    </source>
</evidence>
<dbReference type="InterPro" id="IPR005802">
    <property type="entry name" value="ADC_synth_comp_1"/>
</dbReference>
<dbReference type="Proteomes" id="UP001165068">
    <property type="component" value="Unassembled WGS sequence"/>
</dbReference>
<accession>A0ABQ5ND78</accession>
<proteinExistence type="predicted"/>
<dbReference type="InterPro" id="IPR019999">
    <property type="entry name" value="Anth_synth_I-like"/>
</dbReference>
<dbReference type="PRINTS" id="PR00095">
    <property type="entry name" value="ANTSNTHASEI"/>
</dbReference>
<dbReference type="EMBL" id="BRZC01000002">
    <property type="protein sequence ID" value="GLC83749.1"/>
    <property type="molecule type" value="Genomic_DNA"/>
</dbReference>
<dbReference type="InterPro" id="IPR015890">
    <property type="entry name" value="Chorismate_C"/>
</dbReference>
<name>A0ABQ5ND78_9MICO</name>
<gene>
    <name evidence="2" type="ORF">MIAR_03370</name>
</gene>
<keyword evidence="3" id="KW-1185">Reference proteome</keyword>
<sequence>MNVPAPLEALPLDGAVSAEALFLQLFARAEAAFWLDAGADAADGWSIIGTGDVESDQQAVRAVPLAAGAAPASGIVPERTGPPFRGGWVGWLSYEQGAEALGAPVAPEDDAGRHGGAWIAVARAVALDHATGRAFALAPADAASAWRDEVQHVLTAHPAVPPVAPAEAREATARHGVAEYMDMVERCRDAIERGDAYQLCLTNRFTVPGTVEPLAAYRRLRTATPAHHGGYIRVGGRHLLSASPEQFLSVGSGIASTSPIKGTRPRAADPVEDARLAEELRTDAKERAENVMIVDLMRNDLSHVGEPGTVRVDRLWEVESYPAVHQLVSTVSVRLREGVTLGDLADAAFPAGSMTGAPKLSAMTILHGLERAPRGVYSGCFGHIGVDGRVDLAMVIRSIVVESEVTYVGAGGGITWLSKADAEAAEVAVKARAPLAALGAAVPAEWAGILQSR</sequence>
<comment type="caution">
    <text evidence="2">The sequence shown here is derived from an EMBL/GenBank/DDBJ whole genome shotgun (WGS) entry which is preliminary data.</text>
</comment>
<dbReference type="InterPro" id="IPR005801">
    <property type="entry name" value="ADC_synthase"/>
</dbReference>
<evidence type="ECO:0000313" key="2">
    <source>
        <dbReference type="EMBL" id="GLC83749.1"/>
    </source>
</evidence>
<protein>
    <recommendedName>
        <fullName evidence="1">Chorismate-utilising enzyme C-terminal domain-containing protein</fullName>
    </recommendedName>
</protein>
<reference evidence="2" key="1">
    <citation type="submission" date="2022-08" db="EMBL/GenBank/DDBJ databases">
        <title>Draft genome sequence of Microbacterium arabinogalactanolyticum JCM 9171.</title>
        <authorList>
            <person name="Fujita K."/>
            <person name="Ishiwata A."/>
            <person name="Fushinobu S."/>
        </authorList>
    </citation>
    <scope>NUCLEOTIDE SEQUENCE</scope>
    <source>
        <strain evidence="2">JCM 9171</strain>
    </source>
</reference>
<evidence type="ECO:0000313" key="3">
    <source>
        <dbReference type="Proteomes" id="UP001165068"/>
    </source>
</evidence>
<dbReference type="PANTHER" id="PTHR11236">
    <property type="entry name" value="AMINOBENZOATE/ANTHRANILATE SYNTHASE"/>
    <property type="match status" value="1"/>
</dbReference>
<feature type="domain" description="Chorismate-utilising enzyme C-terminal" evidence="1">
    <location>
        <begin position="178"/>
        <end position="430"/>
    </location>
</feature>
<dbReference type="NCBIfam" id="TIGR00553">
    <property type="entry name" value="pabB"/>
    <property type="match status" value="1"/>
</dbReference>